<protein>
    <submittedName>
        <fullName evidence="2">Uncharacterized protein</fullName>
    </submittedName>
</protein>
<proteinExistence type="predicted"/>
<feature type="transmembrane region" description="Helical" evidence="1">
    <location>
        <begin position="5"/>
        <end position="27"/>
    </location>
</feature>
<organism evidence="2 3">
    <name type="scientific">Peribacillus huizhouensis</name>
    <dbReference type="NCBI Taxonomy" id="1501239"/>
    <lineage>
        <taxon>Bacteria</taxon>
        <taxon>Bacillati</taxon>
        <taxon>Bacillota</taxon>
        <taxon>Bacilli</taxon>
        <taxon>Bacillales</taxon>
        <taxon>Bacillaceae</taxon>
        <taxon>Peribacillus</taxon>
    </lineage>
</organism>
<dbReference type="RefSeq" id="WP_182503634.1">
    <property type="nucleotide sequence ID" value="NZ_JACJHX010000015.1"/>
</dbReference>
<comment type="caution">
    <text evidence="2">The sequence shown here is derived from an EMBL/GenBank/DDBJ whole genome shotgun (WGS) entry which is preliminary data.</text>
</comment>
<name>A0ABR6CUE9_9BACI</name>
<keyword evidence="1" id="KW-0472">Membrane</keyword>
<dbReference type="Proteomes" id="UP000626697">
    <property type="component" value="Unassembled WGS sequence"/>
</dbReference>
<feature type="transmembrane region" description="Helical" evidence="1">
    <location>
        <begin position="39"/>
        <end position="61"/>
    </location>
</feature>
<keyword evidence="1" id="KW-1133">Transmembrane helix</keyword>
<sequence>MIIYYFMLIVGALLVIGAVFTFFAMYVDKEYSLLNVGKILGSFVIGAFLLAATLPSLKYVVLKEYDVVSGKCVVEISSGRSSLADFNMLDTDELFTFNDIPALDAYGKSIPYYCKMTVTKDHMFEIGYKIYDVKTRKLILTSP</sequence>
<keyword evidence="1" id="KW-0812">Transmembrane</keyword>
<accession>A0ABR6CUE9</accession>
<evidence type="ECO:0000313" key="3">
    <source>
        <dbReference type="Proteomes" id="UP000626697"/>
    </source>
</evidence>
<reference evidence="2 3" key="1">
    <citation type="submission" date="2020-08" db="EMBL/GenBank/DDBJ databases">
        <title>Genomic Encyclopedia of Type Strains, Phase IV (KMG-IV): sequencing the most valuable type-strain genomes for metagenomic binning, comparative biology and taxonomic classification.</title>
        <authorList>
            <person name="Goeker M."/>
        </authorList>
    </citation>
    <scope>NUCLEOTIDE SEQUENCE [LARGE SCALE GENOMIC DNA]</scope>
    <source>
        <strain evidence="2 3">DSM 105481</strain>
    </source>
</reference>
<evidence type="ECO:0000256" key="1">
    <source>
        <dbReference type="SAM" id="Phobius"/>
    </source>
</evidence>
<keyword evidence="3" id="KW-1185">Reference proteome</keyword>
<dbReference type="EMBL" id="JACJHX010000015">
    <property type="protein sequence ID" value="MBA9028580.1"/>
    <property type="molecule type" value="Genomic_DNA"/>
</dbReference>
<evidence type="ECO:0000313" key="2">
    <source>
        <dbReference type="EMBL" id="MBA9028580.1"/>
    </source>
</evidence>
<gene>
    <name evidence="2" type="ORF">HNP81_003900</name>
</gene>